<feature type="domain" description="GH16" evidence="5">
    <location>
        <begin position="64"/>
        <end position="316"/>
    </location>
</feature>
<dbReference type="InterPro" id="IPR013320">
    <property type="entry name" value="ConA-like_dom_sf"/>
</dbReference>
<dbReference type="Gene3D" id="2.60.120.260">
    <property type="entry name" value="Galactose-binding domain-like"/>
    <property type="match status" value="4"/>
</dbReference>
<sequence>MECLKQQKMGGENQVKKSLRLLAGTVMAASLISMNINAQAAGEQNGTKDLNDKSSDEWKVVWEDHFEGTDLDLDKWSYDTGNGFVDSNGTYVSGWGNEELQSYQQDNVRVENGKLVLTGKEETVSDEHGTYNYTSGKIHTQGKFSQKYGKFEAKMALPEGQGYWPAFWMMPEDDVYGGWAASGEIDIMENAGGRPNEIGGAIHYGGQWPNNTYTAKDYHFPEGQDVTDFNVYAVEWEPGEIRWYVNGELYQTLNNWSSQGAGSPAPFAYPAPFDQEFYLILNLAIGGWYGGNPDATTDFPGEMLVDYVKVYELEGRDYREPVEPVFEAEELPENAKEAIDGNFVYDSSFEQEITTIATGAELDQKWNKDYWNLVYLSEFNGQASASIEDLNGDRFAKVDIARGGSQSYSVQMIQNVTLGKGRWYKLSFDAKSTTARPLNVKLGGGPDRGYTAYSPNRDYTLSNEVKTYELVFQMQHDTDILSRLEFNMGLNTNPVWLGNVTLEEVDAEDPYQEDAPKNPLRNGNHVYNGNFDLGRMDRMTFWNFETNGAEAEASVDPDQRELHVQISDGGASTDAITLTQNGMNLLANNEYQLSFEARADEAREIGAALLSKDGTISYFEGTETITIEMNEHVMTFTMPDTTDVEGQLVFYLGGSAHDVVIDSIKLERLTDIFDGLTFDESFPLKNGAFVNGLNYWDTHIQGDHEAGTSIAEIKHQEGMAAASIENEGFEPWHVLLMQNQMQLLANQTYILEFVASSTVERELEVVLENSAYERYVDEVISLTPEVQTYSFEFNMTETDLVDLKYLMGKVGDAAAIGPHEVKIDQVRLEVKGEREKYFPLANGDFSSGLENWNEHVQGVYDGPSQASFEERDGEAVISITNEGENPWDISLSQQEMELKARETYVLQFDARASLDRKIELVVDNGAPNYHRYFEDIVQLDQTMQTFSHEFEMPASDSVTLSFLVGKVAGEIIGEAHDIVIDNVILEVKGAQDALHGGSMEEEPGTEEPGNEEPVTDKPGKGKDKKEKKDKKDKDKKDKKDKDK</sequence>
<dbReference type="eggNOG" id="COG2273">
    <property type="taxonomic scope" value="Bacteria"/>
</dbReference>
<feature type="compositionally biased region" description="Acidic residues" evidence="3">
    <location>
        <begin position="999"/>
        <end position="1010"/>
    </location>
</feature>
<dbReference type="CAZy" id="CBM4">
    <property type="family name" value="Carbohydrate-Binding Module Family 4"/>
</dbReference>
<dbReference type="KEGG" id="bpf:BpOF4_17975"/>
<evidence type="ECO:0000313" key="7">
    <source>
        <dbReference type="Proteomes" id="UP000001544"/>
    </source>
</evidence>
<protein>
    <submittedName>
        <fullName evidence="6">Beta-glucanase/Beta-glucan synthetase</fullName>
    </submittedName>
</protein>
<feature type="region of interest" description="Disordered" evidence="3">
    <location>
        <begin position="994"/>
        <end position="1043"/>
    </location>
</feature>
<accession>D3FS01</accession>
<dbReference type="SUPFAM" id="SSF49899">
    <property type="entry name" value="Concanavalin A-like lectins/glucanases"/>
    <property type="match status" value="1"/>
</dbReference>
<gene>
    <name evidence="6" type="ordered locus">BpOF4_17975</name>
</gene>
<feature type="compositionally biased region" description="Basic and acidic residues" evidence="3">
    <location>
        <begin position="1014"/>
        <end position="1043"/>
    </location>
</feature>
<dbReference type="InterPro" id="IPR000757">
    <property type="entry name" value="Beta-glucanase-like"/>
</dbReference>
<keyword evidence="2" id="KW-0378">Hydrolase</keyword>
<dbReference type="AlphaFoldDB" id="D3FS01"/>
<evidence type="ECO:0000313" key="6">
    <source>
        <dbReference type="EMBL" id="ADC51636.1"/>
    </source>
</evidence>
<dbReference type="CAZy" id="GH16">
    <property type="family name" value="Glycoside Hydrolase Family 16"/>
</dbReference>
<dbReference type="CDD" id="cd08023">
    <property type="entry name" value="GH16_laminarinase_like"/>
    <property type="match status" value="1"/>
</dbReference>
<dbReference type="SUPFAM" id="SSF49785">
    <property type="entry name" value="Galactose-binding domain-like"/>
    <property type="match status" value="4"/>
</dbReference>
<evidence type="ECO:0000256" key="2">
    <source>
        <dbReference type="ARBA" id="ARBA00022801"/>
    </source>
</evidence>
<evidence type="ECO:0000256" key="1">
    <source>
        <dbReference type="ARBA" id="ARBA00006865"/>
    </source>
</evidence>
<name>D3FS01_ALKPO</name>
<evidence type="ECO:0000256" key="4">
    <source>
        <dbReference type="SAM" id="SignalP"/>
    </source>
</evidence>
<dbReference type="Pfam" id="PF00722">
    <property type="entry name" value="Glyco_hydro_16"/>
    <property type="match status" value="1"/>
</dbReference>
<dbReference type="InterPro" id="IPR008979">
    <property type="entry name" value="Galactose-bd-like_sf"/>
</dbReference>
<feature type="signal peptide" evidence="4">
    <location>
        <begin position="1"/>
        <end position="40"/>
    </location>
</feature>
<dbReference type="PANTHER" id="PTHR10963">
    <property type="entry name" value="GLYCOSYL HYDROLASE-RELATED"/>
    <property type="match status" value="1"/>
</dbReference>
<dbReference type="GO" id="GO:0005975">
    <property type="term" value="P:carbohydrate metabolic process"/>
    <property type="evidence" value="ECO:0007669"/>
    <property type="project" value="InterPro"/>
</dbReference>
<organism evidence="6 7">
    <name type="scientific">Alkalihalophilus pseudofirmus (strain ATCC BAA-2126 / JCM 17055 / OF4)</name>
    <name type="common">Bacillus pseudofirmus</name>
    <dbReference type="NCBI Taxonomy" id="398511"/>
    <lineage>
        <taxon>Bacteria</taxon>
        <taxon>Bacillati</taxon>
        <taxon>Bacillota</taxon>
        <taxon>Bacilli</taxon>
        <taxon>Bacillales</taxon>
        <taxon>Bacillaceae</taxon>
        <taxon>Alkalihalophilus</taxon>
    </lineage>
</organism>
<feature type="chain" id="PRO_5003044463" evidence="4">
    <location>
        <begin position="41"/>
        <end position="1043"/>
    </location>
</feature>
<dbReference type="Gene3D" id="2.60.120.200">
    <property type="match status" value="1"/>
</dbReference>
<dbReference type="STRING" id="398511.BpOF4_17975"/>
<proteinExistence type="inferred from homology"/>
<dbReference type="PANTHER" id="PTHR10963:SF55">
    <property type="entry name" value="GLYCOSIDE HYDROLASE FAMILY 16 PROTEIN"/>
    <property type="match status" value="1"/>
</dbReference>
<evidence type="ECO:0000259" key="5">
    <source>
        <dbReference type="PROSITE" id="PS51762"/>
    </source>
</evidence>
<dbReference type="Proteomes" id="UP000001544">
    <property type="component" value="Chromosome"/>
</dbReference>
<dbReference type="Pfam" id="PF02018">
    <property type="entry name" value="CBM_4_9"/>
    <property type="match status" value="4"/>
</dbReference>
<dbReference type="HOGENOM" id="CLU_004151_0_0_9"/>
<dbReference type="InterPro" id="IPR050546">
    <property type="entry name" value="Glycosyl_Hydrlase_16"/>
</dbReference>
<comment type="similarity">
    <text evidence="1">Belongs to the glycosyl hydrolase 16 family.</text>
</comment>
<reference evidence="6 7" key="1">
    <citation type="journal article" date="2011" name="Environ. Microbiol.">
        <title>Genome of alkaliphilic Bacillus pseudofirmus OF4 reveals adaptations that support the ability to grow in an external pH range from 7.5 to 11.4.</title>
        <authorList>
            <person name="Janto B."/>
            <person name="Ahmed A."/>
            <person name="Ito M."/>
            <person name="Liu J."/>
            <person name="Hicks D.B."/>
            <person name="Pagni S."/>
            <person name="Fackelmayer O.J."/>
            <person name="Smith T.A."/>
            <person name="Earl J."/>
            <person name="Elbourne L.D."/>
            <person name="Hassan K."/>
            <person name="Paulsen I.T."/>
            <person name="Kolsto A.B."/>
            <person name="Tourasse N.J."/>
            <person name="Ehrlich G.D."/>
            <person name="Boissy R."/>
            <person name="Ivey D.M."/>
            <person name="Li G."/>
            <person name="Xue Y."/>
            <person name="Ma Y."/>
            <person name="Hu F.Z."/>
            <person name="Krulwich T.A."/>
        </authorList>
    </citation>
    <scope>NUCLEOTIDE SEQUENCE [LARGE SCALE GENOMIC DNA]</scope>
    <source>
        <strain evidence="7">ATCC BAA-2126 / JCM 17055 / OF4</strain>
    </source>
</reference>
<keyword evidence="4" id="KW-0732">Signal</keyword>
<evidence type="ECO:0000256" key="3">
    <source>
        <dbReference type="SAM" id="MobiDB-lite"/>
    </source>
</evidence>
<keyword evidence="7" id="KW-1185">Reference proteome</keyword>
<dbReference type="GO" id="GO:0004553">
    <property type="term" value="F:hydrolase activity, hydrolyzing O-glycosyl compounds"/>
    <property type="evidence" value="ECO:0007669"/>
    <property type="project" value="InterPro"/>
</dbReference>
<dbReference type="EMBL" id="CP001878">
    <property type="protein sequence ID" value="ADC51636.1"/>
    <property type="molecule type" value="Genomic_DNA"/>
</dbReference>
<dbReference type="InterPro" id="IPR003305">
    <property type="entry name" value="CenC_carb-bd"/>
</dbReference>
<dbReference type="PROSITE" id="PS51762">
    <property type="entry name" value="GH16_2"/>
    <property type="match status" value="1"/>
</dbReference>